<dbReference type="EMBL" id="LT634361">
    <property type="protein sequence ID" value="SFZ80628.1"/>
    <property type="molecule type" value="Genomic_DNA"/>
</dbReference>
<dbReference type="STRING" id="1349785.GCA_000509405_01540"/>
<dbReference type="GeneID" id="47722296"/>
<name>A0A2H1E745_9FLAO</name>
<evidence type="ECO:0000313" key="1">
    <source>
        <dbReference type="EMBL" id="SFZ80628.1"/>
    </source>
</evidence>
<protein>
    <recommendedName>
        <fullName evidence="3">Lipoprotein</fullName>
    </recommendedName>
</protein>
<dbReference type="OrthoDB" id="1200936at2"/>
<reference evidence="1 2" key="1">
    <citation type="submission" date="2016-11" db="EMBL/GenBank/DDBJ databases">
        <authorList>
            <person name="Jaros S."/>
            <person name="Januszkiewicz K."/>
            <person name="Wedrychowicz H."/>
        </authorList>
    </citation>
    <scope>NUCLEOTIDE SEQUENCE [LARGE SCALE GENOMIC DNA]</scope>
    <source>
        <strain evidence="1">NCIMB 2154T</strain>
    </source>
</reference>
<proteinExistence type="predicted"/>
<dbReference type="PROSITE" id="PS51257">
    <property type="entry name" value="PROKAR_LIPOPROTEIN"/>
    <property type="match status" value="1"/>
</dbReference>
<evidence type="ECO:0008006" key="3">
    <source>
        <dbReference type="Google" id="ProtNLM"/>
    </source>
</evidence>
<keyword evidence="2" id="KW-1185">Reference proteome</keyword>
<dbReference type="RefSeq" id="WP_100210773.1">
    <property type="nucleotide sequence ID" value="NZ_CP138495.1"/>
</dbReference>
<accession>A0A2H1E745</accession>
<evidence type="ECO:0000313" key="2">
    <source>
        <dbReference type="Proteomes" id="UP000231564"/>
    </source>
</evidence>
<gene>
    <name evidence="1" type="ORF">MARIT_0720</name>
</gene>
<organism evidence="1 2">
    <name type="scientific">Tenacibaculum maritimum NCIMB 2154</name>
    <dbReference type="NCBI Taxonomy" id="1349785"/>
    <lineage>
        <taxon>Bacteria</taxon>
        <taxon>Pseudomonadati</taxon>
        <taxon>Bacteroidota</taxon>
        <taxon>Flavobacteriia</taxon>
        <taxon>Flavobacteriales</taxon>
        <taxon>Flavobacteriaceae</taxon>
        <taxon>Tenacibaculum</taxon>
    </lineage>
</organism>
<dbReference type="KEGG" id="tmar:MARIT_0720"/>
<dbReference type="AlphaFoldDB" id="A0A2H1E745"/>
<dbReference type="Proteomes" id="UP000231564">
    <property type="component" value="Chromosome MARIT"/>
</dbReference>
<sequence length="225" mass="26022">MRKLAFYALAAVTSYVLISCSSDNVELIKNPQNTEKLLKSFEIKRDANGRYSIDYNVDDNVVVSSVKNSTSKINEFYLSSENKSIGRNNYKEELPLEEDQLKIGFVEDSYENNRTIFIKDQDILLAKGEENEEFLKEYSLAGSGTDIYQLDFTVNKGITTDFVYNKEEMRYEIHLKEGDNRRKSYSKTFIKTEEAPLEIHFINHRNQEQRLAADITGRPVVIIND</sequence>